<comment type="catalytic activity">
    <reaction evidence="1">
        <text>Hydrolyzes the link between N-acetylmuramoyl residues and L-amino acid residues in certain cell-wall glycopeptides.</text>
        <dbReference type="EC" id="3.5.1.28"/>
    </reaction>
</comment>
<dbReference type="SUPFAM" id="SSF47090">
    <property type="entry name" value="PGBD-like"/>
    <property type="match status" value="1"/>
</dbReference>
<evidence type="ECO:0000256" key="6">
    <source>
        <dbReference type="SAM" id="MobiDB-lite"/>
    </source>
</evidence>
<dbReference type="PANTHER" id="PTHR30417">
    <property type="entry name" value="N-ACETYLMURAMOYL-L-ALANINE AMIDASE AMID"/>
    <property type="match status" value="1"/>
</dbReference>
<feature type="compositionally biased region" description="Low complexity" evidence="6">
    <location>
        <begin position="130"/>
        <end position="143"/>
    </location>
</feature>
<organism evidence="8 9">
    <name type="scientific">Myxococcus fulvus</name>
    <dbReference type="NCBI Taxonomy" id="33"/>
    <lineage>
        <taxon>Bacteria</taxon>
        <taxon>Pseudomonadati</taxon>
        <taxon>Myxococcota</taxon>
        <taxon>Myxococcia</taxon>
        <taxon>Myxococcales</taxon>
        <taxon>Cystobacterineae</taxon>
        <taxon>Myxococcaceae</taxon>
        <taxon>Myxococcus</taxon>
    </lineage>
</organism>
<sequence length="302" mass="32181">MLRVLGPQLSTRSTDNPVIFTLPNLGPFMSLRLPPSTSTRTTTRAAAATNTVTVPPAGLSKGDTGPKVKQLQDALVKLGYLTAKQVATGPGTFGAQTETAVKKFQADKKLPTTGYYGEQTQAALKKALSGTPTTPTTPTTPGTKPAVISAPSPNSDSRNGADIDTIVMHHTASNDGKADLSWMRNPKSGVSAHYMVDRDGKIYQLVGDDKRAWHAGKSELHGVPTDVNARSIGIEIVNDGSGKTPFTEAQYKALTELTSHLKEKYDVPMKNIVGHADVAVPKGRKNDPAPNFDWARLRKGIS</sequence>
<dbReference type="AlphaFoldDB" id="A0A511SU77"/>
<evidence type="ECO:0000259" key="7">
    <source>
        <dbReference type="SMART" id="SM00644"/>
    </source>
</evidence>
<dbReference type="InterPro" id="IPR051206">
    <property type="entry name" value="NAMLAA_amidase_2"/>
</dbReference>
<evidence type="ECO:0000256" key="5">
    <source>
        <dbReference type="ARBA" id="ARBA00023316"/>
    </source>
</evidence>
<dbReference type="PANTHER" id="PTHR30417:SF1">
    <property type="entry name" value="N-ACETYLMURAMOYL-L-ALANINE AMIDASE AMID"/>
    <property type="match status" value="1"/>
</dbReference>
<reference evidence="8 9" key="1">
    <citation type="submission" date="2019-07" db="EMBL/GenBank/DDBJ databases">
        <title>Whole genome shotgun sequence of Myxococcus fulvus NBRC 100333.</title>
        <authorList>
            <person name="Hosoyama A."/>
            <person name="Uohara A."/>
            <person name="Ohji S."/>
            <person name="Ichikawa N."/>
        </authorList>
    </citation>
    <scope>NUCLEOTIDE SEQUENCE [LARGE SCALE GENOMIC DNA]</scope>
    <source>
        <strain evidence="8 9">NBRC 100333</strain>
    </source>
</reference>
<dbReference type="GO" id="GO:0009253">
    <property type="term" value="P:peptidoglycan catabolic process"/>
    <property type="evidence" value="ECO:0007669"/>
    <property type="project" value="InterPro"/>
</dbReference>
<dbReference type="Gene3D" id="1.10.101.10">
    <property type="entry name" value="PGBD-like superfamily/PGBD"/>
    <property type="match status" value="1"/>
</dbReference>
<dbReference type="Pfam" id="PF01510">
    <property type="entry name" value="Amidase_2"/>
    <property type="match status" value="1"/>
</dbReference>
<dbReference type="InterPro" id="IPR036505">
    <property type="entry name" value="Amidase/PGRP_sf"/>
</dbReference>
<name>A0A511SU77_MYXFU</name>
<gene>
    <name evidence="8" type="ORF">MFU01_05130</name>
</gene>
<evidence type="ECO:0000256" key="4">
    <source>
        <dbReference type="ARBA" id="ARBA00022801"/>
    </source>
</evidence>
<comment type="similarity">
    <text evidence="2">Belongs to the N-acetylmuramoyl-L-alanine amidase 2 family.</text>
</comment>
<dbReference type="Proteomes" id="UP000321514">
    <property type="component" value="Unassembled WGS sequence"/>
</dbReference>
<evidence type="ECO:0000256" key="2">
    <source>
        <dbReference type="ARBA" id="ARBA00007553"/>
    </source>
</evidence>
<dbReference type="GO" id="GO:0071555">
    <property type="term" value="P:cell wall organization"/>
    <property type="evidence" value="ECO:0007669"/>
    <property type="project" value="UniProtKB-KW"/>
</dbReference>
<evidence type="ECO:0000313" key="9">
    <source>
        <dbReference type="Proteomes" id="UP000321514"/>
    </source>
</evidence>
<comment type="caution">
    <text evidence="8">The sequence shown here is derived from an EMBL/GenBank/DDBJ whole genome shotgun (WGS) entry which is preliminary data.</text>
</comment>
<dbReference type="Pfam" id="PF01471">
    <property type="entry name" value="PG_binding_1"/>
    <property type="match status" value="1"/>
</dbReference>
<dbReference type="CDD" id="cd06583">
    <property type="entry name" value="PGRP"/>
    <property type="match status" value="1"/>
</dbReference>
<proteinExistence type="inferred from homology"/>
<dbReference type="InterPro" id="IPR036366">
    <property type="entry name" value="PGBDSf"/>
</dbReference>
<evidence type="ECO:0000256" key="1">
    <source>
        <dbReference type="ARBA" id="ARBA00001561"/>
    </source>
</evidence>
<evidence type="ECO:0000256" key="3">
    <source>
        <dbReference type="ARBA" id="ARBA00011901"/>
    </source>
</evidence>
<dbReference type="EMBL" id="BJXR01000009">
    <property type="protein sequence ID" value="GEN05476.1"/>
    <property type="molecule type" value="Genomic_DNA"/>
</dbReference>
<accession>A0A511SU77</accession>
<keyword evidence="5" id="KW-0961">Cell wall biogenesis/degradation</keyword>
<dbReference type="GO" id="GO:0009254">
    <property type="term" value="P:peptidoglycan turnover"/>
    <property type="evidence" value="ECO:0007669"/>
    <property type="project" value="TreeGrafter"/>
</dbReference>
<dbReference type="EC" id="3.5.1.28" evidence="3"/>
<dbReference type="SMART" id="SM00644">
    <property type="entry name" value="Ami_2"/>
    <property type="match status" value="1"/>
</dbReference>
<keyword evidence="4" id="KW-0378">Hydrolase</keyword>
<dbReference type="Gene3D" id="3.40.80.10">
    <property type="entry name" value="Peptidoglycan recognition protein-like"/>
    <property type="match status" value="1"/>
</dbReference>
<feature type="domain" description="N-acetylmuramoyl-L-alanine amidase" evidence="7">
    <location>
        <begin position="152"/>
        <end position="289"/>
    </location>
</feature>
<evidence type="ECO:0000313" key="8">
    <source>
        <dbReference type="EMBL" id="GEN05476.1"/>
    </source>
</evidence>
<dbReference type="GO" id="GO:0008745">
    <property type="term" value="F:N-acetylmuramoyl-L-alanine amidase activity"/>
    <property type="evidence" value="ECO:0007669"/>
    <property type="project" value="UniProtKB-EC"/>
</dbReference>
<protein>
    <recommendedName>
        <fullName evidence="3">N-acetylmuramoyl-L-alanine amidase</fullName>
        <ecNumber evidence="3">3.5.1.28</ecNumber>
    </recommendedName>
</protein>
<dbReference type="InterPro" id="IPR002477">
    <property type="entry name" value="Peptidoglycan-bd-like"/>
</dbReference>
<dbReference type="SUPFAM" id="SSF55846">
    <property type="entry name" value="N-acetylmuramoyl-L-alanine amidase-like"/>
    <property type="match status" value="1"/>
</dbReference>
<feature type="region of interest" description="Disordered" evidence="6">
    <location>
        <begin position="127"/>
        <end position="159"/>
    </location>
</feature>
<dbReference type="InterPro" id="IPR002502">
    <property type="entry name" value="Amidase_domain"/>
</dbReference>
<dbReference type="InterPro" id="IPR036365">
    <property type="entry name" value="PGBD-like_sf"/>
</dbReference>
<dbReference type="STRING" id="1334629.MFUL124B02_05840"/>